<gene>
    <name evidence="3" type="ORF">A4A49_62140</name>
</gene>
<feature type="non-terminal residue" evidence="3">
    <location>
        <position position="1"/>
    </location>
</feature>
<dbReference type="Pfam" id="PF13960">
    <property type="entry name" value="DUF4218"/>
    <property type="match status" value="1"/>
</dbReference>
<dbReference type="InterPro" id="IPR025312">
    <property type="entry name" value="DUF4216"/>
</dbReference>
<feature type="non-terminal residue" evidence="3">
    <location>
        <position position="551"/>
    </location>
</feature>
<name>A0A314KXE9_NICAT</name>
<dbReference type="Proteomes" id="UP000187609">
    <property type="component" value="Unassembled WGS sequence"/>
</dbReference>
<evidence type="ECO:0008006" key="5">
    <source>
        <dbReference type="Google" id="ProtNLM"/>
    </source>
</evidence>
<sequence length="551" mass="63407">DDLDQIEAQIPITLCKLEKVFPPSLFDVMVHLPTHLANEAKLTGPVQYRWMYPIERWLYFLKPLIGNRACPEGSIAEGYLANECMTLCSRYLHRIDTKFSRPERNYDGGLRNSDGGLSLFCKSGKTLGAPKQHDLEADELEQAHIYIQKNCDEVLPFLEEFAQIHVDSTQHLSDTEWNRQFIEWFKDRVAQLYKGDNSQLMEDLLVLSRGPTQYVLHYNGYIVNGYRFHVEDYDKHLRTQNCGVVVVGETGEHSKNIDYYGVLTDVVELQFTGRRVILFQCNWFDMYDKKKGIKTDEYGIVSVNWGRFLKTSEPFNENEVASTVKATAKYAFVAPGAIGKGRGRGLKSICSLGVRGSNKCKEVASLEVGEKLKVTFYNNRTVGKNSNLFSRHLGKIVRDRNICPLGVASWDRIKEEKLNHMWAAVTDKFESDDMDIHRNHILGWMKELWNKRRGQLHANYVKGKPIQEALKNVPKGVDKKQWEWLVKEHFATESFQARSNRNAANRTKLKMLHHIGSKPIREIIYQKGGKDGKPPDLATIFFETRKKNNIL</sequence>
<comment type="caution">
    <text evidence="3">The sequence shown here is derived from an EMBL/GenBank/DDBJ whole genome shotgun (WGS) entry which is preliminary data.</text>
</comment>
<keyword evidence="4" id="KW-1185">Reference proteome</keyword>
<dbReference type="InterPro" id="IPR025452">
    <property type="entry name" value="DUF4218"/>
</dbReference>
<feature type="domain" description="DUF4216" evidence="1">
    <location>
        <begin position="268"/>
        <end position="323"/>
    </location>
</feature>
<dbReference type="Pfam" id="PF03004">
    <property type="entry name" value="Transposase_24"/>
    <property type="match status" value="1"/>
</dbReference>
<protein>
    <recommendedName>
        <fullName evidence="5">DUF4218 domain-containing protein</fullName>
    </recommendedName>
</protein>
<evidence type="ECO:0000259" key="1">
    <source>
        <dbReference type="Pfam" id="PF13952"/>
    </source>
</evidence>
<dbReference type="PANTHER" id="PTHR48258:SF11">
    <property type="entry name" value="TDCA1-ORF2 PROTEIN"/>
    <property type="match status" value="1"/>
</dbReference>
<feature type="domain" description="DUF4218" evidence="2">
    <location>
        <begin position="1"/>
        <end position="105"/>
    </location>
</feature>
<dbReference type="PANTHER" id="PTHR48258">
    <property type="entry name" value="DUF4218 DOMAIN-CONTAINING PROTEIN-RELATED"/>
    <property type="match status" value="1"/>
</dbReference>
<evidence type="ECO:0000313" key="3">
    <source>
        <dbReference type="EMBL" id="OIT34191.1"/>
    </source>
</evidence>
<evidence type="ECO:0000313" key="4">
    <source>
        <dbReference type="Proteomes" id="UP000187609"/>
    </source>
</evidence>
<proteinExistence type="predicted"/>
<dbReference type="InterPro" id="IPR004252">
    <property type="entry name" value="Probable_transposase_24"/>
</dbReference>
<dbReference type="EMBL" id="MJEQ01000748">
    <property type="protein sequence ID" value="OIT34191.1"/>
    <property type="molecule type" value="Genomic_DNA"/>
</dbReference>
<dbReference type="AlphaFoldDB" id="A0A314KXE9"/>
<organism evidence="3 4">
    <name type="scientific">Nicotiana attenuata</name>
    <name type="common">Coyote tobacco</name>
    <dbReference type="NCBI Taxonomy" id="49451"/>
    <lineage>
        <taxon>Eukaryota</taxon>
        <taxon>Viridiplantae</taxon>
        <taxon>Streptophyta</taxon>
        <taxon>Embryophyta</taxon>
        <taxon>Tracheophyta</taxon>
        <taxon>Spermatophyta</taxon>
        <taxon>Magnoliopsida</taxon>
        <taxon>eudicotyledons</taxon>
        <taxon>Gunneridae</taxon>
        <taxon>Pentapetalae</taxon>
        <taxon>asterids</taxon>
        <taxon>lamiids</taxon>
        <taxon>Solanales</taxon>
        <taxon>Solanaceae</taxon>
        <taxon>Nicotianoideae</taxon>
        <taxon>Nicotianeae</taxon>
        <taxon>Nicotiana</taxon>
    </lineage>
</organism>
<dbReference type="Gramene" id="OIT34191">
    <property type="protein sequence ID" value="OIT34191"/>
    <property type="gene ID" value="A4A49_62140"/>
</dbReference>
<evidence type="ECO:0000259" key="2">
    <source>
        <dbReference type="Pfam" id="PF13960"/>
    </source>
</evidence>
<reference evidence="3" key="1">
    <citation type="submission" date="2016-11" db="EMBL/GenBank/DDBJ databases">
        <title>The genome of Nicotiana attenuata.</title>
        <authorList>
            <person name="Xu S."/>
            <person name="Brockmoeller T."/>
            <person name="Gaquerel E."/>
            <person name="Navarro A."/>
            <person name="Kuhl H."/>
            <person name="Gase K."/>
            <person name="Ling Z."/>
            <person name="Zhou W."/>
            <person name="Kreitzer C."/>
            <person name="Stanke M."/>
            <person name="Tang H."/>
            <person name="Lyons E."/>
            <person name="Pandey P."/>
            <person name="Pandey S.P."/>
            <person name="Timmermann B."/>
            <person name="Baldwin I.T."/>
        </authorList>
    </citation>
    <scope>NUCLEOTIDE SEQUENCE [LARGE SCALE GENOMIC DNA]</scope>
    <source>
        <strain evidence="3">UT</strain>
    </source>
</reference>
<accession>A0A314KXE9</accession>
<dbReference type="Pfam" id="PF13952">
    <property type="entry name" value="DUF4216"/>
    <property type="match status" value="1"/>
</dbReference>